<evidence type="ECO:0000256" key="8">
    <source>
        <dbReference type="ARBA" id="ARBA00022825"/>
    </source>
</evidence>
<keyword evidence="7 10" id="KW-0378">Hydrolase</keyword>
<gene>
    <name evidence="10" type="ORF">ELE36_15825</name>
</gene>
<dbReference type="GO" id="GO:0008241">
    <property type="term" value="F:peptidyl-dipeptidase activity"/>
    <property type="evidence" value="ECO:0007669"/>
    <property type="project" value="UniProtKB-EC"/>
</dbReference>
<dbReference type="InterPro" id="IPR029062">
    <property type="entry name" value="Class_I_gatase-like"/>
</dbReference>
<name>A0A411HMK1_9GAMM</name>
<evidence type="ECO:0000256" key="4">
    <source>
        <dbReference type="ARBA" id="ARBA00013115"/>
    </source>
</evidence>
<dbReference type="GO" id="GO:0004180">
    <property type="term" value="F:carboxypeptidase activity"/>
    <property type="evidence" value="ECO:0007669"/>
    <property type="project" value="UniProtKB-KW"/>
</dbReference>
<dbReference type="InterPro" id="IPR011811">
    <property type="entry name" value="Peptidase_S51_cyanophycinase"/>
</dbReference>
<keyword evidence="6" id="KW-0645">Protease</keyword>
<evidence type="ECO:0000313" key="11">
    <source>
        <dbReference type="Proteomes" id="UP000291562"/>
    </source>
</evidence>
<sequence length="282" mass="29888">MSPSRIPDGEQRGWIVPIGGAEEKENDPRILERFVALCGGADADIVVIPTASQLSDTGSRYESIFTELGVGRVTALDFDTRRDAEERNRLKRIGEASGIFFTGGNQLRLSTMLGGTPIAQLIRARNASGVHVGGTSAGASILSEHMIAFGKEGSSPTAGSVRLAPGLGLTNRFVIDQHFRQRDRLGRLLAALAYNPYAVGIGLDEDTAAFIRPDNTLEVEGSGSVTVVDAGNLQFSSMAQADEDDPVCLLGLTIHILIAGATFNLQTRTASAGTLITPKQTH</sequence>
<dbReference type="Pfam" id="PF03575">
    <property type="entry name" value="Peptidase_S51"/>
    <property type="match status" value="1"/>
</dbReference>
<feature type="active site" description="Charge relay system" evidence="9">
    <location>
        <position position="178"/>
    </location>
</feature>
<dbReference type="NCBIfam" id="TIGR02069">
    <property type="entry name" value="cyanophycinase"/>
    <property type="match status" value="1"/>
</dbReference>
<dbReference type="EC" id="3.4.15.6" evidence="4"/>
<feature type="active site" description="Charge relay system" evidence="9">
    <location>
        <position position="136"/>
    </location>
</feature>
<dbReference type="OrthoDB" id="9799980at2"/>
<dbReference type="GO" id="GO:0006508">
    <property type="term" value="P:proteolysis"/>
    <property type="evidence" value="ECO:0007669"/>
    <property type="project" value="UniProtKB-KW"/>
</dbReference>
<reference evidence="10 11" key="1">
    <citation type="submission" date="2019-01" db="EMBL/GenBank/DDBJ databases">
        <title>Pseudolysobacter antarctica gen. nov., sp. nov., isolated from Fildes Peninsula, Antarctica.</title>
        <authorList>
            <person name="Wei Z."/>
            <person name="Peng F."/>
        </authorList>
    </citation>
    <scope>NUCLEOTIDE SEQUENCE [LARGE SCALE GENOMIC DNA]</scope>
    <source>
        <strain evidence="10 11">AQ6-296</strain>
    </source>
</reference>
<protein>
    <recommendedName>
        <fullName evidence="5">Cyanophycinase</fullName>
        <ecNumber evidence="4">3.4.15.6</ecNumber>
    </recommendedName>
</protein>
<organism evidence="10 11">
    <name type="scientific">Pseudolysobacter antarcticus</name>
    <dbReference type="NCBI Taxonomy" id="2511995"/>
    <lineage>
        <taxon>Bacteria</taxon>
        <taxon>Pseudomonadati</taxon>
        <taxon>Pseudomonadota</taxon>
        <taxon>Gammaproteobacteria</taxon>
        <taxon>Lysobacterales</taxon>
        <taxon>Rhodanobacteraceae</taxon>
        <taxon>Pseudolysobacter</taxon>
    </lineage>
</organism>
<dbReference type="KEGG" id="xbc:ELE36_15825"/>
<evidence type="ECO:0000256" key="7">
    <source>
        <dbReference type="ARBA" id="ARBA00022801"/>
    </source>
</evidence>
<dbReference type="GO" id="GO:0008236">
    <property type="term" value="F:serine-type peptidase activity"/>
    <property type="evidence" value="ECO:0007669"/>
    <property type="project" value="UniProtKB-KW"/>
</dbReference>
<evidence type="ECO:0000256" key="3">
    <source>
        <dbReference type="ARBA" id="ARBA00006534"/>
    </source>
</evidence>
<dbReference type="PIRSF" id="PIRSF032067">
    <property type="entry name" value="Cyanophycinase"/>
    <property type="match status" value="1"/>
</dbReference>
<feature type="active site" description="Charge relay system" evidence="9">
    <location>
        <position position="205"/>
    </location>
</feature>
<dbReference type="PANTHER" id="PTHR36175">
    <property type="entry name" value="CYANOPHYCINASE"/>
    <property type="match status" value="1"/>
</dbReference>
<evidence type="ECO:0000256" key="5">
    <source>
        <dbReference type="ARBA" id="ARBA00015719"/>
    </source>
</evidence>
<dbReference type="CDD" id="cd03145">
    <property type="entry name" value="GAT1_cyanophycinase"/>
    <property type="match status" value="1"/>
</dbReference>
<proteinExistence type="inferred from homology"/>
<keyword evidence="8" id="KW-0720">Serine protease</keyword>
<comment type="similarity">
    <text evidence="3">Belongs to the peptidase S51 family.</text>
</comment>
<dbReference type="AlphaFoldDB" id="A0A411HMK1"/>
<comment type="catalytic activity">
    <reaction evidence="1">
        <text>[L-4-(L-arginin-2-N-yl)aspartate](n) + H2O = [L-4-(L-arginin-2-N-yl)aspartate](n-1) + L-4-(L-arginin-2-N-yl)aspartate</text>
        <dbReference type="Rhea" id="RHEA:12845"/>
        <dbReference type="Rhea" id="RHEA-COMP:13728"/>
        <dbReference type="Rhea" id="RHEA-COMP:13734"/>
        <dbReference type="ChEBI" id="CHEBI:15377"/>
        <dbReference type="ChEBI" id="CHEBI:137986"/>
        <dbReference type="ChEBI" id="CHEBI:137991"/>
        <dbReference type="EC" id="3.4.15.6"/>
    </reaction>
</comment>
<dbReference type="Gene3D" id="3.40.50.880">
    <property type="match status" value="1"/>
</dbReference>
<dbReference type="EMBL" id="CP035704">
    <property type="protein sequence ID" value="QBB71705.1"/>
    <property type="molecule type" value="Genomic_DNA"/>
</dbReference>
<accession>A0A411HMK1</accession>
<keyword evidence="10" id="KW-0121">Carboxypeptidase</keyword>
<evidence type="ECO:0000256" key="2">
    <source>
        <dbReference type="ARBA" id="ARBA00002039"/>
    </source>
</evidence>
<evidence type="ECO:0000256" key="6">
    <source>
        <dbReference type="ARBA" id="ARBA00022670"/>
    </source>
</evidence>
<dbReference type="PANTHER" id="PTHR36175:SF1">
    <property type="entry name" value="CYANOPHYCINASE"/>
    <property type="match status" value="1"/>
</dbReference>
<comment type="function">
    <text evidence="2">Exopeptidase that catalyzes the hydrolytic cleavage of multi-L-arginyl-poly-L-aspartic acid (cyanophycin; a water-insoluble reserve polymer) into aspartate-arginine dipeptides.</text>
</comment>
<evidence type="ECO:0000313" key="10">
    <source>
        <dbReference type="EMBL" id="QBB71705.1"/>
    </source>
</evidence>
<dbReference type="SUPFAM" id="SSF52317">
    <property type="entry name" value="Class I glutamine amidotransferase-like"/>
    <property type="match status" value="1"/>
</dbReference>
<dbReference type="InterPro" id="IPR005320">
    <property type="entry name" value="Peptidase_S51"/>
</dbReference>
<dbReference type="RefSeq" id="WP_129834969.1">
    <property type="nucleotide sequence ID" value="NZ_CP035704.1"/>
</dbReference>
<evidence type="ECO:0000256" key="9">
    <source>
        <dbReference type="PIRSR" id="PIRSR032067-1"/>
    </source>
</evidence>
<dbReference type="Proteomes" id="UP000291562">
    <property type="component" value="Chromosome"/>
</dbReference>
<keyword evidence="11" id="KW-1185">Reference proteome</keyword>
<evidence type="ECO:0000256" key="1">
    <source>
        <dbReference type="ARBA" id="ARBA00001092"/>
    </source>
</evidence>